<evidence type="ECO:0000259" key="7">
    <source>
        <dbReference type="Pfam" id="PF00892"/>
    </source>
</evidence>
<evidence type="ECO:0000256" key="1">
    <source>
        <dbReference type="ARBA" id="ARBA00004141"/>
    </source>
</evidence>
<keyword evidence="9" id="KW-1185">Reference proteome</keyword>
<comment type="subcellular location">
    <subcellularLocation>
        <location evidence="1">Membrane</location>
        <topology evidence="1">Multi-pass membrane protein</topology>
    </subcellularLocation>
</comment>
<evidence type="ECO:0000313" key="8">
    <source>
        <dbReference type="EMBL" id="SDX36449.1"/>
    </source>
</evidence>
<comment type="similarity">
    <text evidence="2">Belongs to the EamA transporter family.</text>
</comment>
<keyword evidence="4 6" id="KW-1133">Transmembrane helix</keyword>
<feature type="transmembrane region" description="Helical" evidence="6">
    <location>
        <begin position="45"/>
        <end position="63"/>
    </location>
</feature>
<feature type="transmembrane region" description="Helical" evidence="6">
    <location>
        <begin position="131"/>
        <end position="151"/>
    </location>
</feature>
<dbReference type="AlphaFoldDB" id="A0A1H3B5V8"/>
<feature type="transmembrane region" description="Helical" evidence="6">
    <location>
        <begin position="190"/>
        <end position="211"/>
    </location>
</feature>
<reference evidence="9" key="1">
    <citation type="submission" date="2016-10" db="EMBL/GenBank/DDBJ databases">
        <authorList>
            <person name="Varghese N."/>
            <person name="Submissions S."/>
        </authorList>
    </citation>
    <scope>NUCLEOTIDE SEQUENCE [LARGE SCALE GENOMIC DNA]</scope>
    <source>
        <strain evidence="9">CGMCC 4.3530</strain>
    </source>
</reference>
<gene>
    <name evidence="8" type="ORF">SAMN05216215_101051</name>
</gene>
<dbReference type="InterPro" id="IPR050638">
    <property type="entry name" value="AA-Vitamin_Transporters"/>
</dbReference>
<name>A0A1H3B5V8_9PSEU</name>
<feature type="transmembrane region" description="Helical" evidence="6">
    <location>
        <begin position="255"/>
        <end position="275"/>
    </location>
</feature>
<protein>
    <submittedName>
        <fullName evidence="8">Threonine/homoserine efflux transporter RhtA</fullName>
    </submittedName>
</protein>
<evidence type="ECO:0000256" key="5">
    <source>
        <dbReference type="ARBA" id="ARBA00023136"/>
    </source>
</evidence>
<organism evidence="8 9">
    <name type="scientific">Saccharopolyspora shandongensis</name>
    <dbReference type="NCBI Taxonomy" id="418495"/>
    <lineage>
        <taxon>Bacteria</taxon>
        <taxon>Bacillati</taxon>
        <taxon>Actinomycetota</taxon>
        <taxon>Actinomycetes</taxon>
        <taxon>Pseudonocardiales</taxon>
        <taxon>Pseudonocardiaceae</taxon>
        <taxon>Saccharopolyspora</taxon>
    </lineage>
</organism>
<feature type="transmembrane region" description="Helical" evidence="6">
    <location>
        <begin position="75"/>
        <end position="94"/>
    </location>
</feature>
<dbReference type="Pfam" id="PF00892">
    <property type="entry name" value="EamA"/>
    <property type="match status" value="2"/>
</dbReference>
<dbReference type="RefSeq" id="WP_093265334.1">
    <property type="nucleotide sequence ID" value="NZ_FNOK01000010.1"/>
</dbReference>
<feature type="transmembrane region" description="Helical" evidence="6">
    <location>
        <begin position="281"/>
        <end position="300"/>
    </location>
</feature>
<dbReference type="STRING" id="418495.SAMN05216215_101051"/>
<sequence length="312" mass="31685">MTPDRFPDSRDAPNRTSASAAVLAGALCLSISAILVKLANVDAGTTAVLRCAIAVLVLVPLALHERARRGPLSSAGIGWAVAAGVALGSDYAAWTASIYHVGAGISTVLVNVQVVVLPALAFLVDREKVTARFVMALPLMLIGISLVGGLWDAGAHGAITGTVLGVIAGIGYAAYLFITRRASQRVPGLTIQPLTWATTAAALTAAAIATLSGGIRLSGISAHSWVLLVALAVIGQVVAWLFIHHGSVRLPPTTTAAMLLLQPVLALALSAAILGEHPTPLQLLGAVLVLVSVAAANGIIRRTGARSQATGA</sequence>
<evidence type="ECO:0000256" key="3">
    <source>
        <dbReference type="ARBA" id="ARBA00022692"/>
    </source>
</evidence>
<feature type="transmembrane region" description="Helical" evidence="6">
    <location>
        <begin position="157"/>
        <end position="178"/>
    </location>
</feature>
<dbReference type="PANTHER" id="PTHR32322:SF2">
    <property type="entry name" value="EAMA DOMAIN-CONTAINING PROTEIN"/>
    <property type="match status" value="1"/>
</dbReference>
<evidence type="ECO:0000256" key="4">
    <source>
        <dbReference type="ARBA" id="ARBA00022989"/>
    </source>
</evidence>
<feature type="domain" description="EamA" evidence="7">
    <location>
        <begin position="20"/>
        <end position="147"/>
    </location>
</feature>
<dbReference type="SUPFAM" id="SSF103481">
    <property type="entry name" value="Multidrug resistance efflux transporter EmrE"/>
    <property type="match status" value="2"/>
</dbReference>
<dbReference type="GO" id="GO:0016020">
    <property type="term" value="C:membrane"/>
    <property type="evidence" value="ECO:0007669"/>
    <property type="project" value="UniProtKB-SubCell"/>
</dbReference>
<evidence type="ECO:0000256" key="6">
    <source>
        <dbReference type="SAM" id="Phobius"/>
    </source>
</evidence>
<proteinExistence type="inferred from homology"/>
<keyword evidence="3 6" id="KW-0812">Transmembrane</keyword>
<feature type="domain" description="EamA" evidence="7">
    <location>
        <begin position="161"/>
        <end position="295"/>
    </location>
</feature>
<accession>A0A1H3B5V8</accession>
<dbReference type="Proteomes" id="UP000199529">
    <property type="component" value="Unassembled WGS sequence"/>
</dbReference>
<feature type="transmembrane region" description="Helical" evidence="6">
    <location>
        <begin position="100"/>
        <end position="124"/>
    </location>
</feature>
<evidence type="ECO:0000313" key="9">
    <source>
        <dbReference type="Proteomes" id="UP000199529"/>
    </source>
</evidence>
<feature type="transmembrane region" description="Helical" evidence="6">
    <location>
        <begin position="223"/>
        <end position="243"/>
    </location>
</feature>
<evidence type="ECO:0000256" key="2">
    <source>
        <dbReference type="ARBA" id="ARBA00007362"/>
    </source>
</evidence>
<dbReference type="PANTHER" id="PTHR32322">
    <property type="entry name" value="INNER MEMBRANE TRANSPORTER"/>
    <property type="match status" value="1"/>
</dbReference>
<dbReference type="InterPro" id="IPR037185">
    <property type="entry name" value="EmrE-like"/>
</dbReference>
<keyword evidence="5 6" id="KW-0472">Membrane</keyword>
<feature type="transmembrane region" description="Helical" evidence="6">
    <location>
        <begin position="20"/>
        <end position="39"/>
    </location>
</feature>
<dbReference type="EMBL" id="FNOK01000010">
    <property type="protein sequence ID" value="SDX36449.1"/>
    <property type="molecule type" value="Genomic_DNA"/>
</dbReference>
<dbReference type="OrthoDB" id="5315632at2"/>
<dbReference type="InterPro" id="IPR000620">
    <property type="entry name" value="EamA_dom"/>
</dbReference>